<feature type="coiled-coil region" evidence="2">
    <location>
        <begin position="469"/>
        <end position="519"/>
    </location>
</feature>
<keyword evidence="3" id="KW-0812">Transmembrane</keyword>
<dbReference type="GO" id="GO:0006355">
    <property type="term" value="P:regulation of DNA-templated transcription"/>
    <property type="evidence" value="ECO:0007669"/>
    <property type="project" value="InterPro"/>
</dbReference>
<dbReference type="InterPro" id="IPR016032">
    <property type="entry name" value="Sig_transdc_resp-reg_C-effctor"/>
</dbReference>
<dbReference type="Proteomes" id="UP000032726">
    <property type="component" value="Chromosome"/>
</dbReference>
<dbReference type="SMART" id="SM00421">
    <property type="entry name" value="HTH_LUXR"/>
    <property type="match status" value="1"/>
</dbReference>
<dbReference type="HOGENOM" id="CLU_029906_0_0_10"/>
<feature type="signal peptide" evidence="4">
    <location>
        <begin position="1"/>
        <end position="21"/>
    </location>
</feature>
<keyword evidence="4" id="KW-0732">Signal</keyword>
<dbReference type="InterPro" id="IPR000792">
    <property type="entry name" value="Tscrpt_reg_LuxR_C"/>
</dbReference>
<keyword evidence="6" id="KW-0687">Ribonucleoprotein</keyword>
<evidence type="ECO:0000259" key="5">
    <source>
        <dbReference type="SMART" id="SM00421"/>
    </source>
</evidence>
<feature type="domain" description="HTH luxR-type" evidence="5">
    <location>
        <begin position="561"/>
        <end position="618"/>
    </location>
</feature>
<dbReference type="KEGG" id="mlt:VC82_2399"/>
<proteinExistence type="predicted"/>
<dbReference type="GO" id="GO:0005840">
    <property type="term" value="C:ribosome"/>
    <property type="evidence" value="ECO:0007669"/>
    <property type="project" value="UniProtKB-KW"/>
</dbReference>
<protein>
    <submittedName>
        <fullName evidence="6">50S ribosomal protein L33</fullName>
    </submittedName>
</protein>
<dbReference type="InterPro" id="IPR019734">
    <property type="entry name" value="TPR_rpt"/>
</dbReference>
<feature type="repeat" description="TPR" evidence="1">
    <location>
        <begin position="283"/>
        <end position="316"/>
    </location>
</feature>
<evidence type="ECO:0000313" key="6">
    <source>
        <dbReference type="EMBL" id="AKA35981.1"/>
    </source>
</evidence>
<evidence type="ECO:0000256" key="1">
    <source>
        <dbReference type="PROSITE-ProRule" id="PRU00339"/>
    </source>
</evidence>
<accession>A0A0D5YVP9</accession>
<dbReference type="SMART" id="SM00028">
    <property type="entry name" value="TPR"/>
    <property type="match status" value="7"/>
</dbReference>
<dbReference type="Pfam" id="PF13424">
    <property type="entry name" value="TPR_12"/>
    <property type="match status" value="1"/>
</dbReference>
<feature type="coiled-coil region" evidence="2">
    <location>
        <begin position="398"/>
        <end position="443"/>
    </location>
</feature>
<reference evidence="6 7" key="1">
    <citation type="submission" date="2015-03" db="EMBL/GenBank/DDBJ databases">
        <title>Complete genome sequence of Muricauda lutaonensis CC-HSB-11T, isolated from a coastal hot spring.</title>
        <authorList>
            <person name="Kim K.M."/>
        </authorList>
    </citation>
    <scope>NUCLEOTIDE SEQUENCE [LARGE SCALE GENOMIC DNA]</scope>
    <source>
        <strain evidence="6 7">CC-HSB-11</strain>
    </source>
</reference>
<dbReference type="GO" id="GO:0003677">
    <property type="term" value="F:DNA binding"/>
    <property type="evidence" value="ECO:0007669"/>
    <property type="project" value="InterPro"/>
</dbReference>
<keyword evidence="1" id="KW-0802">TPR repeat</keyword>
<dbReference type="AlphaFoldDB" id="A0A0D5YVP9"/>
<evidence type="ECO:0000256" key="4">
    <source>
        <dbReference type="SAM" id="SignalP"/>
    </source>
</evidence>
<keyword evidence="7" id="KW-1185">Reference proteome</keyword>
<feature type="repeat" description="TPR" evidence="1">
    <location>
        <begin position="243"/>
        <end position="276"/>
    </location>
</feature>
<evidence type="ECO:0000256" key="2">
    <source>
        <dbReference type="SAM" id="Coils"/>
    </source>
</evidence>
<dbReference type="EMBL" id="CP011071">
    <property type="protein sequence ID" value="AKA35981.1"/>
    <property type="molecule type" value="Genomic_DNA"/>
</dbReference>
<dbReference type="RefSeq" id="WP_157518076.1">
    <property type="nucleotide sequence ID" value="NZ_CP011071.1"/>
</dbReference>
<organism evidence="6 7">
    <name type="scientific">Flagellimonas lutaonensis</name>
    <dbReference type="NCBI Taxonomy" id="516051"/>
    <lineage>
        <taxon>Bacteria</taxon>
        <taxon>Pseudomonadati</taxon>
        <taxon>Bacteroidota</taxon>
        <taxon>Flavobacteriia</taxon>
        <taxon>Flavobacteriales</taxon>
        <taxon>Flavobacteriaceae</taxon>
        <taxon>Flagellimonas</taxon>
    </lineage>
</organism>
<dbReference type="SUPFAM" id="SSF46894">
    <property type="entry name" value="C-terminal effector domain of the bipartite response regulators"/>
    <property type="match status" value="1"/>
</dbReference>
<keyword evidence="2" id="KW-0175">Coiled coil</keyword>
<evidence type="ECO:0000256" key="3">
    <source>
        <dbReference type="SAM" id="Phobius"/>
    </source>
</evidence>
<dbReference type="PATRIC" id="fig|516051.4.peg.2462"/>
<dbReference type="Gene3D" id="1.25.40.10">
    <property type="entry name" value="Tetratricopeptide repeat domain"/>
    <property type="match status" value="3"/>
</dbReference>
<gene>
    <name evidence="6" type="ORF">VC82_2399</name>
</gene>
<dbReference type="InterPro" id="IPR036388">
    <property type="entry name" value="WH-like_DNA-bd_sf"/>
</dbReference>
<name>A0A0D5YVP9_9FLAO</name>
<feature type="chain" id="PRO_5002300345" evidence="4">
    <location>
        <begin position="22"/>
        <end position="621"/>
    </location>
</feature>
<dbReference type="OrthoDB" id="1090267at2"/>
<dbReference type="InterPro" id="IPR011990">
    <property type="entry name" value="TPR-like_helical_dom_sf"/>
</dbReference>
<sequence>MSKLCLSFICLFLFIGMPLQGQQNLDSLLTAYKHLPDNVEKVQIANAIFVATRKLRPEIALEYLHKGLLLSKKINSLDNEATAYKNLGLYHKKYYNPDSVPYYFEKAHNLFNKLNDRKQLFATLHEWTRFENLEGNFSKAIDLSDNSIALAKQMSNGELLSDAFMRRATIYLDKAEYKKAIEELLTSLRILDTLKQKNPIREAIATVGIGRAEILLENYESSLKPLQTGLKIFKDNNHDRWQAITYMELGSAFYHLKEYDQSLENYNKSLEISERNNWLDFVAANKGNIGAVYMEGRDYQKALEYFLEANKISAKRGSINNQIIGFNDIASAYYYLKEYPKALGYYTNAISLADSIGSIDNLADALKERGDTYEKLGLAANALHDFKRFQSLRDSIFNATKAKQIEELKTKYETEKKEQQIALQKNEIALLEQEARINNLQRMLLAGGLGLTLLFFGVGYYGIRQKMKRDKLEKEKVDAELAFKKKQLTTHALHLAKKNELLESLKQKAKELKEKETSKNGYQQLIRTINFNLQDDNNWENFSRYFEEVHKDFNSNVKKKYPEVTPNELRLLALLKMNLSSKEIANILNISQEGIKKARYRLRKKLDITTEDSLQDLVLSL</sequence>
<keyword evidence="6" id="KW-0689">Ribosomal protein</keyword>
<evidence type="ECO:0000313" key="7">
    <source>
        <dbReference type="Proteomes" id="UP000032726"/>
    </source>
</evidence>
<keyword evidence="3" id="KW-0472">Membrane</keyword>
<dbReference type="SUPFAM" id="SSF48452">
    <property type="entry name" value="TPR-like"/>
    <property type="match status" value="2"/>
</dbReference>
<keyword evidence="3" id="KW-1133">Transmembrane helix</keyword>
<feature type="transmembrane region" description="Helical" evidence="3">
    <location>
        <begin position="443"/>
        <end position="463"/>
    </location>
</feature>
<dbReference type="STRING" id="516051.VC82_2399"/>
<dbReference type="PANTHER" id="PTHR10098">
    <property type="entry name" value="RAPSYN-RELATED"/>
    <property type="match status" value="1"/>
</dbReference>
<dbReference type="PROSITE" id="PS50293">
    <property type="entry name" value="TPR_REGION"/>
    <property type="match status" value="1"/>
</dbReference>
<dbReference type="PROSITE" id="PS50005">
    <property type="entry name" value="TPR"/>
    <property type="match status" value="2"/>
</dbReference>
<dbReference type="Gene3D" id="1.10.10.10">
    <property type="entry name" value="Winged helix-like DNA-binding domain superfamily/Winged helix DNA-binding domain"/>
    <property type="match status" value="1"/>
</dbReference>